<dbReference type="InterPro" id="IPR000653">
    <property type="entry name" value="DegT/StrS_aminotransferase"/>
</dbReference>
<dbReference type="EMBL" id="JAGQLK010000008">
    <property type="protein sequence ID" value="MCA9382862.1"/>
    <property type="molecule type" value="Genomic_DNA"/>
</dbReference>
<feature type="modified residue" description="N6-(pyridoxal phosphate)lysine" evidence="2">
    <location>
        <position position="184"/>
    </location>
</feature>
<dbReference type="PANTHER" id="PTHR30244">
    <property type="entry name" value="TRANSAMINASE"/>
    <property type="match status" value="1"/>
</dbReference>
<name>A0A955L4T6_9BACT</name>
<evidence type="ECO:0000256" key="3">
    <source>
        <dbReference type="RuleBase" id="RU004508"/>
    </source>
</evidence>
<dbReference type="SUPFAM" id="SSF53383">
    <property type="entry name" value="PLP-dependent transferases"/>
    <property type="match status" value="1"/>
</dbReference>
<dbReference type="Proteomes" id="UP000783287">
    <property type="component" value="Unassembled WGS sequence"/>
</dbReference>
<dbReference type="Gene3D" id="3.40.640.10">
    <property type="entry name" value="Type I PLP-dependent aspartate aminotransferase-like (Major domain)"/>
    <property type="match status" value="1"/>
</dbReference>
<dbReference type="InterPro" id="IPR015421">
    <property type="entry name" value="PyrdxlP-dep_Trfase_major"/>
</dbReference>
<dbReference type="PANTHER" id="PTHR30244:SF34">
    <property type="entry name" value="DTDP-4-AMINO-4,6-DIDEOXYGALACTOSE TRANSAMINASE"/>
    <property type="match status" value="1"/>
</dbReference>
<dbReference type="GO" id="GO:0008483">
    <property type="term" value="F:transaminase activity"/>
    <property type="evidence" value="ECO:0007669"/>
    <property type="project" value="UniProtKB-KW"/>
</dbReference>
<evidence type="ECO:0000313" key="5">
    <source>
        <dbReference type="Proteomes" id="UP000783287"/>
    </source>
</evidence>
<evidence type="ECO:0000256" key="2">
    <source>
        <dbReference type="PIRSR" id="PIRSR000390-2"/>
    </source>
</evidence>
<reference evidence="4" key="2">
    <citation type="journal article" date="2021" name="Microbiome">
        <title>Successional dynamics and alternative stable states in a saline activated sludge microbial community over 9 years.</title>
        <authorList>
            <person name="Wang Y."/>
            <person name="Ye J."/>
            <person name="Ju F."/>
            <person name="Liu L."/>
            <person name="Boyd J.A."/>
            <person name="Deng Y."/>
            <person name="Parks D.H."/>
            <person name="Jiang X."/>
            <person name="Yin X."/>
            <person name="Woodcroft B.J."/>
            <person name="Tyson G.W."/>
            <person name="Hugenholtz P."/>
            <person name="Polz M.F."/>
            <person name="Zhang T."/>
        </authorList>
    </citation>
    <scope>NUCLEOTIDE SEQUENCE</scope>
    <source>
        <strain evidence="4">HKST-UBA14</strain>
    </source>
</reference>
<keyword evidence="4" id="KW-0032">Aminotransferase</keyword>
<comment type="similarity">
    <text evidence="3">Belongs to the DegT/DnrJ/EryC1 family.</text>
</comment>
<dbReference type="Gene3D" id="3.90.1150.10">
    <property type="entry name" value="Aspartate Aminotransferase, domain 1"/>
    <property type="match status" value="1"/>
</dbReference>
<reference evidence="4" key="1">
    <citation type="submission" date="2020-04" db="EMBL/GenBank/DDBJ databases">
        <authorList>
            <person name="Zhang T."/>
        </authorList>
    </citation>
    <scope>NUCLEOTIDE SEQUENCE</scope>
    <source>
        <strain evidence="4">HKST-UBA14</strain>
    </source>
</reference>
<accession>A0A955L4T6</accession>
<protein>
    <submittedName>
        <fullName evidence="4">DegT/DnrJ/EryC1/StrS family aminotransferase</fullName>
    </submittedName>
</protein>
<organism evidence="4 5">
    <name type="scientific">Candidatus Dojkabacteria bacterium</name>
    <dbReference type="NCBI Taxonomy" id="2099670"/>
    <lineage>
        <taxon>Bacteria</taxon>
        <taxon>Candidatus Dojkabacteria</taxon>
    </lineage>
</organism>
<keyword evidence="2 3" id="KW-0663">Pyridoxal phosphate</keyword>
<dbReference type="InterPro" id="IPR015424">
    <property type="entry name" value="PyrdxlP-dep_Trfase"/>
</dbReference>
<evidence type="ECO:0000256" key="1">
    <source>
        <dbReference type="PIRSR" id="PIRSR000390-1"/>
    </source>
</evidence>
<evidence type="ECO:0000313" key="4">
    <source>
        <dbReference type="EMBL" id="MCA9382862.1"/>
    </source>
</evidence>
<sequence length="427" mass="48012">MKPIFIAASPNTQQDDSNLAFSQLLKPWEWYDTEPVEEFENEVERYLGEEVNALAIDSARSAFYLLLKAYGIGKGDEVILPSFSCLVVANPVLWVGANPVYVDVNKHDFNLDLNDLKSKVTNNTKAILVQHTFGMPIDVSKVREIVGPNVKIIEDTAHSLGGTLAGKKLGTLGDAAILTFGIEKVISTVRGGMAVTKDKELITKLRELRGPEPVFSRYRIFVSLLNPVLWSLITPVYYLGIGKFTVGRIVAGVSHWLKIFGNMIEECEYKTSKPDWLPAKLPGALARLGLNQIKKLDQYNEHRIKLARKYSDLLNRHYEIPDNSKHIYLRFPILVDDPKRVLNKAKQMGIVLGDWYKNILYAPAESLDLLQYIEGTTKNAEYLAKHIINLPTGVNVTEEAVDKIATLVKENMHSEKSYEGNDEPNWS</sequence>
<dbReference type="Pfam" id="PF01041">
    <property type="entry name" value="DegT_DnrJ_EryC1"/>
    <property type="match status" value="2"/>
</dbReference>
<keyword evidence="4" id="KW-0808">Transferase</keyword>
<dbReference type="GO" id="GO:0030170">
    <property type="term" value="F:pyridoxal phosphate binding"/>
    <property type="evidence" value="ECO:0007669"/>
    <property type="project" value="TreeGrafter"/>
</dbReference>
<comment type="caution">
    <text evidence="4">The sequence shown here is derived from an EMBL/GenBank/DDBJ whole genome shotgun (WGS) entry which is preliminary data.</text>
</comment>
<feature type="active site" description="Proton acceptor" evidence="1">
    <location>
        <position position="184"/>
    </location>
</feature>
<gene>
    <name evidence="4" type="ORF">KC909_00715</name>
</gene>
<dbReference type="AlphaFoldDB" id="A0A955L4T6"/>
<dbReference type="PIRSF" id="PIRSF000390">
    <property type="entry name" value="PLP_StrS"/>
    <property type="match status" value="1"/>
</dbReference>
<proteinExistence type="inferred from homology"/>
<dbReference type="GO" id="GO:0000271">
    <property type="term" value="P:polysaccharide biosynthetic process"/>
    <property type="evidence" value="ECO:0007669"/>
    <property type="project" value="TreeGrafter"/>
</dbReference>
<dbReference type="InterPro" id="IPR015422">
    <property type="entry name" value="PyrdxlP-dep_Trfase_small"/>
</dbReference>